<proteinExistence type="predicted"/>
<organism evidence="2 3">
    <name type="scientific">Gossypium mustelinum</name>
    <name type="common">Cotton</name>
    <name type="synonym">Gossypium caicoense</name>
    <dbReference type="NCBI Taxonomy" id="34275"/>
    <lineage>
        <taxon>Eukaryota</taxon>
        <taxon>Viridiplantae</taxon>
        <taxon>Streptophyta</taxon>
        <taxon>Embryophyta</taxon>
        <taxon>Tracheophyta</taxon>
        <taxon>Spermatophyta</taxon>
        <taxon>Magnoliopsida</taxon>
        <taxon>eudicotyledons</taxon>
        <taxon>Gunneridae</taxon>
        <taxon>Pentapetalae</taxon>
        <taxon>rosids</taxon>
        <taxon>malvids</taxon>
        <taxon>Malvales</taxon>
        <taxon>Malvaceae</taxon>
        <taxon>Malvoideae</taxon>
        <taxon>Gossypium</taxon>
    </lineage>
</organism>
<evidence type="ECO:0000313" key="3">
    <source>
        <dbReference type="Proteomes" id="UP000323597"/>
    </source>
</evidence>
<name>A0A5D2XKU8_GOSMU</name>
<keyword evidence="1" id="KW-1133">Transmembrane helix</keyword>
<reference evidence="2 3" key="1">
    <citation type="submission" date="2019-07" db="EMBL/GenBank/DDBJ databases">
        <title>WGS assembly of Gossypium mustelinum.</title>
        <authorList>
            <person name="Chen Z.J."/>
            <person name="Sreedasyam A."/>
            <person name="Ando A."/>
            <person name="Song Q."/>
            <person name="De L."/>
            <person name="Hulse-Kemp A."/>
            <person name="Ding M."/>
            <person name="Ye W."/>
            <person name="Kirkbride R."/>
            <person name="Jenkins J."/>
            <person name="Plott C."/>
            <person name="Lovell J."/>
            <person name="Lin Y.-M."/>
            <person name="Vaughn R."/>
            <person name="Liu B."/>
            <person name="Li W."/>
            <person name="Simpson S."/>
            <person name="Scheffler B."/>
            <person name="Saski C."/>
            <person name="Grover C."/>
            <person name="Hu G."/>
            <person name="Conover J."/>
            <person name="Carlson J."/>
            <person name="Shu S."/>
            <person name="Boston L."/>
            <person name="Williams M."/>
            <person name="Peterson D."/>
            <person name="Mcgee K."/>
            <person name="Jones D."/>
            <person name="Wendel J."/>
            <person name="Stelly D."/>
            <person name="Grimwood J."/>
            <person name="Schmutz J."/>
        </authorList>
    </citation>
    <scope>NUCLEOTIDE SEQUENCE [LARGE SCALE GENOMIC DNA]</scope>
    <source>
        <strain evidence="2">1408120.09</strain>
    </source>
</reference>
<keyword evidence="3" id="KW-1185">Reference proteome</keyword>
<dbReference type="EMBL" id="CM017645">
    <property type="protein sequence ID" value="TYJ14554.1"/>
    <property type="molecule type" value="Genomic_DNA"/>
</dbReference>
<evidence type="ECO:0000256" key="1">
    <source>
        <dbReference type="SAM" id="Phobius"/>
    </source>
</evidence>
<accession>A0A5D2XKU8</accession>
<dbReference type="EMBL" id="CM017645">
    <property type="protein sequence ID" value="TYJ14555.1"/>
    <property type="molecule type" value="Genomic_DNA"/>
</dbReference>
<dbReference type="Proteomes" id="UP000323597">
    <property type="component" value="Chromosome A10"/>
</dbReference>
<gene>
    <name evidence="2" type="ORF">E1A91_A10G126300v1</name>
</gene>
<feature type="transmembrane region" description="Helical" evidence="1">
    <location>
        <begin position="79"/>
        <end position="100"/>
    </location>
</feature>
<dbReference type="AlphaFoldDB" id="A0A5D2XKU8"/>
<evidence type="ECO:0000313" key="2">
    <source>
        <dbReference type="EMBL" id="TYJ14556.1"/>
    </source>
</evidence>
<dbReference type="EMBL" id="CM017645">
    <property type="protein sequence ID" value="TYJ14556.1"/>
    <property type="molecule type" value="Genomic_DNA"/>
</dbReference>
<protein>
    <submittedName>
        <fullName evidence="2">Uncharacterized protein</fullName>
    </submittedName>
</protein>
<sequence>MNEDDEAKAQSGERSKHYAEIGWSKNQEVAKTNPKLVAMNKKFGMIHGLSSIARIFKLICLLLYIGLDAGCIHFRLNVMYFNCWIDFCCEYSTFILLLLLDFLNVFKAQFLSLFTINIYENKLILE</sequence>
<feature type="transmembrane region" description="Helical" evidence="1">
    <location>
        <begin position="45"/>
        <end position="67"/>
    </location>
</feature>
<keyword evidence="1" id="KW-0472">Membrane</keyword>
<keyword evidence="1" id="KW-0812">Transmembrane</keyword>